<keyword evidence="3" id="KW-1185">Reference proteome</keyword>
<keyword evidence="1" id="KW-0812">Transmembrane</keyword>
<feature type="transmembrane region" description="Helical" evidence="1">
    <location>
        <begin position="39"/>
        <end position="63"/>
    </location>
</feature>
<evidence type="ECO:0000313" key="2">
    <source>
        <dbReference type="EMBL" id="QEV21909.1"/>
    </source>
</evidence>
<dbReference type="OrthoDB" id="9965098at2"/>
<protein>
    <submittedName>
        <fullName evidence="2">Uncharacterized protein</fullName>
    </submittedName>
</protein>
<dbReference type="KEGG" id="salw:CP975_34275"/>
<name>A0A5J6HNN0_STRAD</name>
<organism evidence="2 3">
    <name type="scientific">Streptomyces alboniger</name>
    <dbReference type="NCBI Taxonomy" id="132473"/>
    <lineage>
        <taxon>Bacteria</taxon>
        <taxon>Bacillati</taxon>
        <taxon>Actinomycetota</taxon>
        <taxon>Actinomycetes</taxon>
        <taxon>Kitasatosporales</taxon>
        <taxon>Streptomycetaceae</taxon>
        <taxon>Streptomyces</taxon>
        <taxon>Streptomyces aurantiacus group</taxon>
    </lineage>
</organism>
<evidence type="ECO:0000313" key="3">
    <source>
        <dbReference type="Proteomes" id="UP000326553"/>
    </source>
</evidence>
<dbReference type="AlphaFoldDB" id="A0A5J6HNN0"/>
<evidence type="ECO:0000256" key="1">
    <source>
        <dbReference type="SAM" id="Phobius"/>
    </source>
</evidence>
<feature type="transmembrane region" description="Helical" evidence="1">
    <location>
        <begin position="75"/>
        <end position="95"/>
    </location>
</feature>
<dbReference type="Proteomes" id="UP000326553">
    <property type="component" value="Chromosome"/>
</dbReference>
<reference evidence="2 3" key="1">
    <citation type="submission" date="2017-09" db="EMBL/GenBank/DDBJ databases">
        <authorList>
            <person name="Lee N."/>
            <person name="Cho B.-K."/>
        </authorList>
    </citation>
    <scope>NUCLEOTIDE SEQUENCE [LARGE SCALE GENOMIC DNA]</scope>
    <source>
        <strain evidence="2 3">ATCC 12461</strain>
    </source>
</reference>
<accession>A0A5J6HNN0</accession>
<dbReference type="EMBL" id="CP023695">
    <property type="protein sequence ID" value="QEV21909.1"/>
    <property type="molecule type" value="Genomic_DNA"/>
</dbReference>
<keyword evidence="1" id="KW-1133">Transmembrane helix</keyword>
<sequence>MLAIIALLGTVGFILALMGQGGWSRLGGAVAGTALFALLLVPFVSTAALFLAASVMGAILGLMPPFDRETAPRAHAGWLLGLMLATVGLFLWATVGDTEMIALILFIFGPGAITAAGRFVYFLRHHDRAASRYDGQ</sequence>
<gene>
    <name evidence="2" type="ORF">CP975_34275</name>
</gene>
<proteinExistence type="predicted"/>
<dbReference type="RefSeq" id="WP_055527539.1">
    <property type="nucleotide sequence ID" value="NZ_CP023695.1"/>
</dbReference>
<feature type="transmembrane region" description="Helical" evidence="1">
    <location>
        <begin position="101"/>
        <end position="123"/>
    </location>
</feature>
<keyword evidence="1" id="KW-0472">Membrane</keyword>